<evidence type="ECO:0000313" key="3">
    <source>
        <dbReference type="Proteomes" id="UP001387100"/>
    </source>
</evidence>
<proteinExistence type="predicted"/>
<dbReference type="PANTHER" id="PTHR38463:SF1">
    <property type="entry name" value="STRESS RESPONSE PROTEIN YSNF"/>
    <property type="match status" value="1"/>
</dbReference>
<protein>
    <submittedName>
        <fullName evidence="2">DUF2382 domain-containing protein</fullName>
    </submittedName>
</protein>
<gene>
    <name evidence="2" type="ORF">WDZ17_14090</name>
</gene>
<evidence type="ECO:0000313" key="2">
    <source>
        <dbReference type="EMBL" id="MEJ5946424.1"/>
    </source>
</evidence>
<organism evidence="2 3">
    <name type="scientific">Pseudokineococcus basanitobsidens</name>
    <dbReference type="NCBI Taxonomy" id="1926649"/>
    <lineage>
        <taxon>Bacteria</taxon>
        <taxon>Bacillati</taxon>
        <taxon>Actinomycetota</taxon>
        <taxon>Actinomycetes</taxon>
        <taxon>Kineosporiales</taxon>
        <taxon>Kineosporiaceae</taxon>
        <taxon>Pseudokineococcus</taxon>
    </lineage>
</organism>
<dbReference type="EMBL" id="JBBIAA010000022">
    <property type="protein sequence ID" value="MEJ5946424.1"/>
    <property type="molecule type" value="Genomic_DNA"/>
</dbReference>
<dbReference type="Pfam" id="PF09557">
    <property type="entry name" value="DUF2382"/>
    <property type="match status" value="1"/>
</dbReference>
<reference evidence="2 3" key="1">
    <citation type="journal article" date="2017" name="Int. J. Syst. Evol. Microbiol.">
        <title>Pseudokineococcus basanitobsidens sp. nov., isolated from volcanic rock.</title>
        <authorList>
            <person name="Lee D.W."/>
            <person name="Park M.Y."/>
            <person name="Kim J.J."/>
            <person name="Kim B.S."/>
        </authorList>
    </citation>
    <scope>NUCLEOTIDE SEQUENCE [LARGE SCALE GENOMIC DNA]</scope>
    <source>
        <strain evidence="2 3">DSM 103726</strain>
    </source>
</reference>
<dbReference type="InterPro" id="IPR052967">
    <property type="entry name" value="Stress_Response_Assoc"/>
</dbReference>
<feature type="domain" description="DUF2382" evidence="1">
    <location>
        <begin position="4"/>
        <end position="117"/>
    </location>
</feature>
<accession>A0ABU8RMZ3</accession>
<dbReference type="PANTHER" id="PTHR38463">
    <property type="entry name" value="STRESS RESPONSE PROTEIN YSNF"/>
    <property type="match status" value="1"/>
</dbReference>
<dbReference type="Proteomes" id="UP001387100">
    <property type="component" value="Unassembled WGS sequence"/>
</dbReference>
<dbReference type="InterPro" id="IPR019060">
    <property type="entry name" value="DUF2382"/>
</dbReference>
<name>A0ABU8RMZ3_9ACTN</name>
<evidence type="ECO:0000259" key="1">
    <source>
        <dbReference type="Pfam" id="PF09557"/>
    </source>
</evidence>
<dbReference type="RefSeq" id="WP_339575807.1">
    <property type="nucleotide sequence ID" value="NZ_JBBIAA010000022.1"/>
</dbReference>
<comment type="caution">
    <text evidence="2">The sequence shown here is derived from an EMBL/GenBank/DDBJ whole genome shotgun (WGS) entry which is preliminary data.</text>
</comment>
<sequence>MVTASQERAVARTERVPVERVRVSKRVVTRRRRVEVEVELRHEELVVTREPLEGGAGADRPADEARDRDREVVLVLHEEVPVVSVEARPVERVRVAVRRVEGTTPVTVDLAREVVEVEGTGAAPGGSTEAGPR</sequence>
<keyword evidence="3" id="KW-1185">Reference proteome</keyword>